<proteinExistence type="predicted"/>
<protein>
    <submittedName>
        <fullName evidence="3">Phosphoglycerate mutase</fullName>
    </submittedName>
</protein>
<dbReference type="InterPro" id="IPR036397">
    <property type="entry name" value="RNaseH_sf"/>
</dbReference>
<dbReference type="Gene3D" id="3.40.50.1240">
    <property type="entry name" value="Phosphoglycerate mutase-like"/>
    <property type="match status" value="1"/>
</dbReference>
<dbReference type="Gene3D" id="3.30.420.10">
    <property type="entry name" value="Ribonuclease H-like superfamily/Ribonuclease H"/>
    <property type="match status" value="1"/>
</dbReference>
<dbReference type="AlphaFoldDB" id="A0A077M2G5"/>
<dbReference type="Pfam" id="PF00300">
    <property type="entry name" value="His_Phos_1"/>
    <property type="match status" value="1"/>
</dbReference>
<dbReference type="RefSeq" id="WP_048550764.1">
    <property type="nucleotide sequence ID" value="NZ_HF570958.1"/>
</dbReference>
<dbReference type="InterPro" id="IPR012337">
    <property type="entry name" value="RNaseH-like_sf"/>
</dbReference>
<dbReference type="STRING" id="1194083.BN12_290009"/>
<dbReference type="InterPro" id="IPR050275">
    <property type="entry name" value="PGM_Phosphatase"/>
</dbReference>
<dbReference type="SUPFAM" id="SSF53098">
    <property type="entry name" value="Ribonuclease H-like"/>
    <property type="match status" value="1"/>
</dbReference>
<comment type="caution">
    <text evidence="3">The sequence shown here is derived from an EMBL/GenBank/DDBJ whole genome shotgun (WGS) entry which is preliminary data.</text>
</comment>
<dbReference type="CDD" id="cd09279">
    <property type="entry name" value="RNase_HI_like"/>
    <property type="match status" value="1"/>
</dbReference>
<dbReference type="PANTHER" id="PTHR48100">
    <property type="entry name" value="BROAD-SPECIFICITY PHOSPHATASE YOR283W-RELATED"/>
    <property type="match status" value="1"/>
</dbReference>
<accession>A0A077M2G5</accession>
<dbReference type="PROSITE" id="PS50879">
    <property type="entry name" value="RNASE_H_1"/>
    <property type="match status" value="1"/>
</dbReference>
<feature type="domain" description="RNase H type-1" evidence="2">
    <location>
        <begin position="3"/>
        <end position="140"/>
    </location>
</feature>
<dbReference type="PANTHER" id="PTHR48100:SF62">
    <property type="entry name" value="GLUCOSYL-3-PHOSPHOGLYCERATE PHOSPHATASE"/>
    <property type="match status" value="1"/>
</dbReference>
<feature type="binding site" evidence="1">
    <location>
        <position position="239"/>
    </location>
    <ligand>
        <name>substrate</name>
    </ligand>
</feature>
<name>A0A077M2G5_9MICO</name>
<dbReference type="GO" id="GO:0005737">
    <property type="term" value="C:cytoplasm"/>
    <property type="evidence" value="ECO:0007669"/>
    <property type="project" value="TreeGrafter"/>
</dbReference>
<dbReference type="GO" id="GO:0003676">
    <property type="term" value="F:nucleic acid binding"/>
    <property type="evidence" value="ECO:0007669"/>
    <property type="project" value="InterPro"/>
</dbReference>
<dbReference type="GO" id="GO:0016791">
    <property type="term" value="F:phosphatase activity"/>
    <property type="evidence" value="ECO:0007669"/>
    <property type="project" value="TreeGrafter"/>
</dbReference>
<sequence length="376" mass="39845">MTARRRLVVEADGGSRGNPGVAGYGALVRDAETGALLAERAAPLGKQSNNVAEYSGLIAGLEAAYAIEPGADVDVAMDSKLVVEQMSGRWKIKHEDMRRLALRARDLVGRFEAAGGSVRFRWVPRERNKAADALSNEGMDGETIDRTFGGEPAVEEPPPGGAPTLVAEALAYDPENPTRVVLVRHGVTDFTDEGRLDGRGGADPSLNETGRRQARAAADAVRQLVGDTPVRLVTSTLARAVETGAVVAAALDVAAEADPAWDEQSFGDWDGVLMGDLRTEDPAGFRALRADPAYARPGGESHEELVARVVPAWERVLADGGTTVVVCHRKVIMVVLAHVLGLDHVSAWRLAAAPGSLTALEVLPWGELSVAFTNRT</sequence>
<dbReference type="EMBL" id="CAJB01000212">
    <property type="protein sequence ID" value="CCH78434.1"/>
    <property type="molecule type" value="Genomic_DNA"/>
</dbReference>
<dbReference type="InterPro" id="IPR013078">
    <property type="entry name" value="His_Pase_superF_clade-1"/>
</dbReference>
<dbReference type="SUPFAM" id="SSF53254">
    <property type="entry name" value="Phosphoglycerate mutase-like"/>
    <property type="match status" value="1"/>
</dbReference>
<dbReference type="OrthoDB" id="5296884at2"/>
<evidence type="ECO:0000259" key="2">
    <source>
        <dbReference type="PROSITE" id="PS50879"/>
    </source>
</evidence>
<gene>
    <name evidence="3" type="ORF">BN12_290009</name>
</gene>
<dbReference type="InterPro" id="IPR002156">
    <property type="entry name" value="RNaseH_domain"/>
</dbReference>
<reference evidence="3 4" key="1">
    <citation type="journal article" date="2013" name="ISME J.">
        <title>A metabolic model for members of the genus Tetrasphaera involved in enhanced biological phosphorus removal.</title>
        <authorList>
            <person name="Kristiansen R."/>
            <person name="Nguyen H.T.T."/>
            <person name="Saunders A.M."/>
            <person name="Nielsen J.L."/>
            <person name="Wimmer R."/>
            <person name="Le V.Q."/>
            <person name="McIlroy S.J."/>
            <person name="Petrovski S."/>
            <person name="Seviour R.J."/>
            <person name="Calteau A."/>
            <person name="Nielsen K.L."/>
            <person name="Nielsen P.H."/>
        </authorList>
    </citation>
    <scope>NUCLEOTIDE SEQUENCE [LARGE SCALE GENOMIC DNA]</scope>
    <source>
        <strain evidence="3 4">T1-X7</strain>
    </source>
</reference>
<dbReference type="SMART" id="SM00855">
    <property type="entry name" value="PGAM"/>
    <property type="match status" value="1"/>
</dbReference>
<dbReference type="InterPro" id="IPR029033">
    <property type="entry name" value="His_PPase_superfam"/>
</dbReference>
<dbReference type="Pfam" id="PF13456">
    <property type="entry name" value="RVT_3"/>
    <property type="match status" value="1"/>
</dbReference>
<keyword evidence="4" id="KW-1185">Reference proteome</keyword>
<organism evidence="3 4">
    <name type="scientific">Nostocoides japonicum T1-X7</name>
    <dbReference type="NCBI Taxonomy" id="1194083"/>
    <lineage>
        <taxon>Bacteria</taxon>
        <taxon>Bacillati</taxon>
        <taxon>Actinomycetota</taxon>
        <taxon>Actinomycetes</taxon>
        <taxon>Micrococcales</taxon>
        <taxon>Intrasporangiaceae</taxon>
        <taxon>Nostocoides</taxon>
    </lineage>
</organism>
<evidence type="ECO:0000313" key="3">
    <source>
        <dbReference type="EMBL" id="CCH78434.1"/>
    </source>
</evidence>
<evidence type="ECO:0000256" key="1">
    <source>
        <dbReference type="PIRSR" id="PIRSR613078-2"/>
    </source>
</evidence>
<evidence type="ECO:0000313" key="4">
    <source>
        <dbReference type="Proteomes" id="UP000035721"/>
    </source>
</evidence>
<dbReference type="CDD" id="cd07040">
    <property type="entry name" value="HP"/>
    <property type="match status" value="1"/>
</dbReference>
<dbReference type="Proteomes" id="UP000035721">
    <property type="component" value="Unassembled WGS sequence"/>
</dbReference>
<dbReference type="GO" id="GO:0004523">
    <property type="term" value="F:RNA-DNA hybrid ribonuclease activity"/>
    <property type="evidence" value="ECO:0007669"/>
    <property type="project" value="InterPro"/>
</dbReference>